<evidence type="ECO:0000259" key="7">
    <source>
        <dbReference type="Pfam" id="PF01094"/>
    </source>
</evidence>
<feature type="transmembrane region" description="Helical" evidence="5">
    <location>
        <begin position="1034"/>
        <end position="1054"/>
    </location>
</feature>
<sequence>MGGLVFLIQFFIAAGVGVEEGIVFISNETPDQVKKLYSDAGLLIDVSFKTFDEIYSTLEMQNHLFMVDVTWTKSYLGLLNSLSESFGMAYFTSSVEITKFSSRFSLHNTEEDEAYSISSLLSYLGVENYVLLSSANQKDQKSSKFLSDITHRIIYSHITYPEELPLSVAEDIIGKMIKAKGIKALVIIDSTNSLTTIEQAMVSKKYIKSGTIVIYSSKSFNHELTNGILKIEEHMAENAKNLYEFDYFALISRLSKAKTYVENTLRSSLDKENLILALSSFNQDTNLYSIINIQNTIEIPVGAIHKTTFNTEFQCEINSTIYFPGNITQITTMKTKLLFSIANGTNDPYYSFNYPVLAYDYQGANHAVARSNNYNEIPNFYIELFPTDCGMFWYDPYWYQSCYGQIIDNMGIAMVSSFFGEAIKGNILTMRTFSKVIPQVSPLGLDSTLDSKEDYPELVKLEAKFEIYVSSRMTVLMSLGYTDLIFLSSNETEELKERMKLFKYLITSSGMRIINDEDHMYIQYNYTRTDYNKYIKIFQYLKETRCTVYFISVYFLDMAIEALYDIGLRKGDFVYITDSGAVSYLDGIEEPYATKRRELIQGALVLSYREYVGDYGETIKKELLQMYNEITYMCMTFDTVSVIKEAIIYLLSTGDDYEDYNKLMSAIRKNKIVGCLGNVYFDIDGNTRASSQFLIQQIYYNSTLKTFGTIEISYIDRFSSQLITIINPYIWPTNSAPPNYRPYSPCPFDSYKIQSSSKGKTVLYALSSLYFIICLISCIVTSLKLNRKISPITEKKNISFDDYLYFLYFPLQFFQIIAMGPDQLAYKHFIKNFETIFSLDFNLYFNVEFDEFWYLFYFVFGFTIFWIFGCLLFWSKFGSSMNRFWLAKIIRLIVPVVGHLAFMPIISMLMNIYLCIEGTSDEITDSFLFQDCRVMCYHQKHKTLATLTGIILIIFIPLAVFNRSLWETAKESLHLQTKSNYLIIISLSQICLALLNKTLKIYNQEYHGIVCCFIIFGLLVFTIFYKPYNYSRAAVSQCISLTAGLWALITATIFRNNASIDIWIIIEIVGLLFVLIIGLAIFKKFPQLLISEKGIDISTLFLFQFCKNYEKFIKDPKSLKIIMSEEKYKMIESSKAP</sequence>
<keyword evidence="6" id="KW-0732">Signal</keyword>
<dbReference type="AlphaFoldDB" id="A0A1R2B0Z5"/>
<evidence type="ECO:0000256" key="1">
    <source>
        <dbReference type="ARBA" id="ARBA00004370"/>
    </source>
</evidence>
<comment type="caution">
    <text evidence="8">The sequence shown here is derived from an EMBL/GenBank/DDBJ whole genome shotgun (WGS) entry which is preliminary data.</text>
</comment>
<evidence type="ECO:0000313" key="9">
    <source>
        <dbReference type="Proteomes" id="UP000187209"/>
    </source>
</evidence>
<keyword evidence="3 5" id="KW-1133">Transmembrane helix</keyword>
<dbReference type="GO" id="GO:0016020">
    <property type="term" value="C:membrane"/>
    <property type="evidence" value="ECO:0007669"/>
    <property type="project" value="UniProtKB-SubCell"/>
</dbReference>
<evidence type="ECO:0000256" key="4">
    <source>
        <dbReference type="ARBA" id="ARBA00023136"/>
    </source>
</evidence>
<dbReference type="Pfam" id="PF01094">
    <property type="entry name" value="ANF_receptor"/>
    <property type="match status" value="1"/>
</dbReference>
<dbReference type="Proteomes" id="UP000187209">
    <property type="component" value="Unassembled WGS sequence"/>
</dbReference>
<feature type="transmembrane region" description="Helical" evidence="5">
    <location>
        <begin position="1060"/>
        <end position="1082"/>
    </location>
</feature>
<protein>
    <recommendedName>
        <fullName evidence="7">Receptor ligand binding region domain-containing protein</fullName>
    </recommendedName>
</protein>
<name>A0A1R2B0Z5_9CILI</name>
<feature type="transmembrane region" description="Helical" evidence="5">
    <location>
        <begin position="762"/>
        <end position="783"/>
    </location>
</feature>
<organism evidence="8 9">
    <name type="scientific">Stentor coeruleus</name>
    <dbReference type="NCBI Taxonomy" id="5963"/>
    <lineage>
        <taxon>Eukaryota</taxon>
        <taxon>Sar</taxon>
        <taxon>Alveolata</taxon>
        <taxon>Ciliophora</taxon>
        <taxon>Postciliodesmatophora</taxon>
        <taxon>Heterotrichea</taxon>
        <taxon>Heterotrichida</taxon>
        <taxon>Stentoridae</taxon>
        <taxon>Stentor</taxon>
    </lineage>
</organism>
<keyword evidence="9" id="KW-1185">Reference proteome</keyword>
<evidence type="ECO:0000256" key="3">
    <source>
        <dbReference type="ARBA" id="ARBA00022989"/>
    </source>
</evidence>
<keyword evidence="2 5" id="KW-0812">Transmembrane</keyword>
<dbReference type="InterPro" id="IPR001828">
    <property type="entry name" value="ANF_lig-bd_rcpt"/>
</dbReference>
<dbReference type="OrthoDB" id="5984008at2759"/>
<evidence type="ECO:0000313" key="8">
    <source>
        <dbReference type="EMBL" id="OMJ70464.1"/>
    </source>
</evidence>
<comment type="subcellular location">
    <subcellularLocation>
        <location evidence="1">Membrane</location>
    </subcellularLocation>
</comment>
<evidence type="ECO:0000256" key="6">
    <source>
        <dbReference type="SAM" id="SignalP"/>
    </source>
</evidence>
<evidence type="ECO:0000256" key="5">
    <source>
        <dbReference type="SAM" id="Phobius"/>
    </source>
</evidence>
<feature type="transmembrane region" description="Helical" evidence="5">
    <location>
        <begin position="981"/>
        <end position="999"/>
    </location>
</feature>
<feature type="transmembrane region" description="Helical" evidence="5">
    <location>
        <begin position="943"/>
        <end position="961"/>
    </location>
</feature>
<dbReference type="EMBL" id="MPUH01001085">
    <property type="protein sequence ID" value="OMJ70464.1"/>
    <property type="molecule type" value="Genomic_DNA"/>
</dbReference>
<dbReference type="InterPro" id="IPR028082">
    <property type="entry name" value="Peripla_BP_I"/>
</dbReference>
<feature type="domain" description="Receptor ligand binding region" evidence="7">
    <location>
        <begin position="437"/>
        <end position="687"/>
    </location>
</feature>
<feature type="signal peptide" evidence="6">
    <location>
        <begin position="1"/>
        <end position="17"/>
    </location>
</feature>
<reference evidence="8 9" key="1">
    <citation type="submission" date="2016-11" db="EMBL/GenBank/DDBJ databases">
        <title>The macronuclear genome of Stentor coeruleus: a giant cell with tiny introns.</title>
        <authorList>
            <person name="Slabodnick M."/>
            <person name="Ruby J.G."/>
            <person name="Reiff S.B."/>
            <person name="Swart E.C."/>
            <person name="Gosai S."/>
            <person name="Prabakaran S."/>
            <person name="Witkowska E."/>
            <person name="Larue G.E."/>
            <person name="Fisher S."/>
            <person name="Freeman R.M."/>
            <person name="Gunawardena J."/>
            <person name="Chu W."/>
            <person name="Stover N.A."/>
            <person name="Gregory B.D."/>
            <person name="Nowacki M."/>
            <person name="Derisi J."/>
            <person name="Roy S.W."/>
            <person name="Marshall W.F."/>
            <person name="Sood P."/>
        </authorList>
    </citation>
    <scope>NUCLEOTIDE SEQUENCE [LARGE SCALE GENOMIC DNA]</scope>
    <source>
        <strain evidence="8">WM001</strain>
    </source>
</reference>
<dbReference type="SUPFAM" id="SSF53822">
    <property type="entry name" value="Periplasmic binding protein-like I"/>
    <property type="match status" value="1"/>
</dbReference>
<feature type="transmembrane region" description="Helical" evidence="5">
    <location>
        <begin position="1005"/>
        <end position="1025"/>
    </location>
</feature>
<feature type="chain" id="PRO_5010279905" description="Receptor ligand binding region domain-containing protein" evidence="6">
    <location>
        <begin position="18"/>
        <end position="1137"/>
    </location>
</feature>
<proteinExistence type="predicted"/>
<feature type="transmembrane region" description="Helical" evidence="5">
    <location>
        <begin position="852"/>
        <end position="877"/>
    </location>
</feature>
<accession>A0A1R2B0Z5</accession>
<keyword evidence="4 5" id="KW-0472">Membrane</keyword>
<gene>
    <name evidence="8" type="ORF">SteCoe_31560</name>
</gene>
<feature type="transmembrane region" description="Helical" evidence="5">
    <location>
        <begin position="889"/>
        <end position="914"/>
    </location>
</feature>
<evidence type="ECO:0000256" key="2">
    <source>
        <dbReference type="ARBA" id="ARBA00022692"/>
    </source>
</evidence>
<feature type="transmembrane region" description="Helical" evidence="5">
    <location>
        <begin position="803"/>
        <end position="821"/>
    </location>
</feature>